<protein>
    <recommendedName>
        <fullName evidence="4">Integral membrane protein</fullName>
    </recommendedName>
</protein>
<name>A0ABU5TCF7_9MICC</name>
<evidence type="ECO:0000256" key="1">
    <source>
        <dbReference type="SAM" id="Phobius"/>
    </source>
</evidence>
<keyword evidence="1" id="KW-1133">Transmembrane helix</keyword>
<feature type="transmembrane region" description="Helical" evidence="1">
    <location>
        <begin position="44"/>
        <end position="65"/>
    </location>
</feature>
<reference evidence="2 3" key="1">
    <citation type="submission" date="2023-12" db="EMBL/GenBank/DDBJ databases">
        <title>Sinomonas terricola sp. nov, isolated from litchi orchard soil in Guangdong, PR China.</title>
        <authorList>
            <person name="Jiaxin W."/>
            <person name="Yang Z."/>
            <person name="Honghui Z."/>
        </authorList>
    </citation>
    <scope>NUCLEOTIDE SEQUENCE [LARGE SCALE GENOMIC DNA]</scope>
    <source>
        <strain evidence="2 3">JGH33</strain>
    </source>
</reference>
<dbReference type="EMBL" id="JAYGGQ010000026">
    <property type="protein sequence ID" value="MEA5457298.1"/>
    <property type="molecule type" value="Genomic_DNA"/>
</dbReference>
<evidence type="ECO:0000313" key="3">
    <source>
        <dbReference type="Proteomes" id="UP001304769"/>
    </source>
</evidence>
<evidence type="ECO:0000313" key="2">
    <source>
        <dbReference type="EMBL" id="MEA5457298.1"/>
    </source>
</evidence>
<keyword evidence="1" id="KW-0472">Membrane</keyword>
<comment type="caution">
    <text evidence="2">The sequence shown here is derived from an EMBL/GenBank/DDBJ whole genome shotgun (WGS) entry which is preliminary data.</text>
</comment>
<sequence>MRNIGLHLAATLYTAGIALQGRIEGALAPKDKDSERGSITLEQVLWAAGIGLVAVAVIAIVVGVINSKAGQIGRLGS</sequence>
<accession>A0ABU5TCF7</accession>
<dbReference type="RefSeq" id="WP_323281210.1">
    <property type="nucleotide sequence ID" value="NZ_JAYGGQ010000026.1"/>
</dbReference>
<proteinExistence type="predicted"/>
<organism evidence="2 3">
    <name type="scientific">Sinomonas terricola</name>
    <dbReference type="NCBI Taxonomy" id="3110330"/>
    <lineage>
        <taxon>Bacteria</taxon>
        <taxon>Bacillati</taxon>
        <taxon>Actinomycetota</taxon>
        <taxon>Actinomycetes</taxon>
        <taxon>Micrococcales</taxon>
        <taxon>Micrococcaceae</taxon>
        <taxon>Sinomonas</taxon>
    </lineage>
</organism>
<evidence type="ECO:0008006" key="4">
    <source>
        <dbReference type="Google" id="ProtNLM"/>
    </source>
</evidence>
<keyword evidence="3" id="KW-1185">Reference proteome</keyword>
<keyword evidence="1" id="KW-0812">Transmembrane</keyword>
<dbReference type="Proteomes" id="UP001304769">
    <property type="component" value="Unassembled WGS sequence"/>
</dbReference>
<gene>
    <name evidence="2" type="ORF">SPF06_21485</name>
</gene>